<evidence type="ECO:0000256" key="3">
    <source>
        <dbReference type="ARBA" id="ARBA00005100"/>
    </source>
</evidence>
<keyword evidence="11" id="KW-0333">Golgi apparatus</keyword>
<comment type="cofactor">
    <cofactor evidence="1">
        <name>NAD(+)</name>
        <dbReference type="ChEBI" id="CHEBI:57540"/>
    </cofactor>
</comment>
<comment type="subcellular location">
    <subcellularLocation>
        <location evidence="2">Golgi apparatus</location>
        <location evidence="2">Golgi stack membrane</location>
        <topology evidence="2">Single-pass type II membrane protein</topology>
    </subcellularLocation>
</comment>
<evidence type="ECO:0000256" key="2">
    <source>
        <dbReference type="ARBA" id="ARBA00004447"/>
    </source>
</evidence>
<reference evidence="15" key="1">
    <citation type="submission" date="2018-05" db="EMBL/GenBank/DDBJ databases">
        <authorList>
            <person name="Lanie J.A."/>
            <person name="Ng W.-L."/>
            <person name="Kazmierczak K.M."/>
            <person name="Andrzejewski T.M."/>
            <person name="Davidsen T.M."/>
            <person name="Wayne K.J."/>
            <person name="Tettelin H."/>
            <person name="Glass J.I."/>
            <person name="Rusch D."/>
            <person name="Podicherti R."/>
            <person name="Tsui H.-C.T."/>
            <person name="Winkler M.E."/>
        </authorList>
    </citation>
    <scope>NUCLEOTIDE SEQUENCE</scope>
</reference>
<dbReference type="Gene3D" id="3.40.50.720">
    <property type="entry name" value="NAD(P)-binding Rossmann-like Domain"/>
    <property type="match status" value="1"/>
</dbReference>
<dbReference type="InterPro" id="IPR016040">
    <property type="entry name" value="NAD(P)-bd_dom"/>
</dbReference>
<keyword evidence="9" id="KW-1133">Transmembrane helix</keyword>
<keyword evidence="13" id="KW-0456">Lyase</keyword>
<accession>A0A381V000</accession>
<sequence>MRTLITGGAGFIGSHLAHALLKAGHDVFVLDDLSTGSMDNIEPLKSHLRFDYSIDTITNEAAVSEQVDRCDVVYHLAAAVGVRLIIEAPVRTIETNVAGTELVLRHAAAKRKLAVIASTSEVYGKSTAVPFKETADLVLGATHQHRWAYACSKAIDEFLALAYWKEQGLPVIVLRLFNTVGPGQTGRYGMVIPNFVRQALAHEPITVFGSGTQSRCFGYVGDVVRGMMDLAAEPHAVGEVFNLGNDREITIFALAELVRTLTNSESKIVTIPYDEAYESGFEDMPRRVPDLTKVSNLVGYKPRVQLPEILSLVIDHHRGKHTKAV</sequence>
<evidence type="ECO:0000256" key="10">
    <source>
        <dbReference type="ARBA" id="ARBA00023027"/>
    </source>
</evidence>
<dbReference type="InterPro" id="IPR036291">
    <property type="entry name" value="NAD(P)-bd_dom_sf"/>
</dbReference>
<evidence type="ECO:0000256" key="4">
    <source>
        <dbReference type="ARBA" id="ARBA00007505"/>
    </source>
</evidence>
<dbReference type="UniPathway" id="UPA00796">
    <property type="reaction ID" value="UER00771"/>
</dbReference>
<dbReference type="PANTHER" id="PTHR43078:SF6">
    <property type="entry name" value="UDP-GLUCURONIC ACID DECARBOXYLASE 1"/>
    <property type="match status" value="1"/>
</dbReference>
<evidence type="ECO:0000256" key="9">
    <source>
        <dbReference type="ARBA" id="ARBA00022989"/>
    </source>
</evidence>
<comment type="similarity">
    <text evidence="4">Belongs to the NAD(P)-dependent epimerase/dehydratase family. UDP-glucuronic acid decarboxylase subfamily.</text>
</comment>
<dbReference type="PANTHER" id="PTHR43078">
    <property type="entry name" value="UDP-GLUCURONIC ACID DECARBOXYLASE-RELATED"/>
    <property type="match status" value="1"/>
</dbReference>
<evidence type="ECO:0000256" key="6">
    <source>
        <dbReference type="ARBA" id="ARBA00022692"/>
    </source>
</evidence>
<protein>
    <recommendedName>
        <fullName evidence="5">UDP-glucuronate decarboxylase</fullName>
        <ecNumber evidence="5">4.1.1.35</ecNumber>
    </recommendedName>
</protein>
<evidence type="ECO:0000256" key="11">
    <source>
        <dbReference type="ARBA" id="ARBA00023034"/>
    </source>
</evidence>
<keyword evidence="10" id="KW-0520">NAD</keyword>
<keyword evidence="6" id="KW-0812">Transmembrane</keyword>
<keyword evidence="7" id="KW-0210">Decarboxylase</keyword>
<dbReference type="EMBL" id="UINC01007435">
    <property type="protein sequence ID" value="SVA33301.1"/>
    <property type="molecule type" value="Genomic_DNA"/>
</dbReference>
<dbReference type="GO" id="GO:0033320">
    <property type="term" value="P:UDP-D-xylose biosynthetic process"/>
    <property type="evidence" value="ECO:0007669"/>
    <property type="project" value="UniProtKB-UniPathway"/>
</dbReference>
<dbReference type="PRINTS" id="PR01713">
    <property type="entry name" value="NUCEPIMERASE"/>
</dbReference>
<evidence type="ECO:0000256" key="5">
    <source>
        <dbReference type="ARBA" id="ARBA00012290"/>
    </source>
</evidence>
<evidence type="ECO:0000256" key="8">
    <source>
        <dbReference type="ARBA" id="ARBA00022968"/>
    </source>
</evidence>
<evidence type="ECO:0000256" key="12">
    <source>
        <dbReference type="ARBA" id="ARBA00023136"/>
    </source>
</evidence>
<dbReference type="AlphaFoldDB" id="A0A381V000"/>
<feature type="domain" description="NAD(P)-binding" evidence="14">
    <location>
        <begin position="4"/>
        <end position="310"/>
    </location>
</feature>
<evidence type="ECO:0000313" key="15">
    <source>
        <dbReference type="EMBL" id="SVA33301.1"/>
    </source>
</evidence>
<evidence type="ECO:0000256" key="1">
    <source>
        <dbReference type="ARBA" id="ARBA00001911"/>
    </source>
</evidence>
<dbReference type="GO" id="GO:0042732">
    <property type="term" value="P:D-xylose metabolic process"/>
    <property type="evidence" value="ECO:0007669"/>
    <property type="project" value="InterPro"/>
</dbReference>
<proteinExistence type="inferred from homology"/>
<evidence type="ECO:0000256" key="7">
    <source>
        <dbReference type="ARBA" id="ARBA00022793"/>
    </source>
</evidence>
<dbReference type="SUPFAM" id="SSF51735">
    <property type="entry name" value="NAD(P)-binding Rossmann-fold domains"/>
    <property type="match status" value="1"/>
</dbReference>
<dbReference type="InterPro" id="IPR044516">
    <property type="entry name" value="UXS-like"/>
</dbReference>
<dbReference type="Pfam" id="PF16363">
    <property type="entry name" value="GDP_Man_Dehyd"/>
    <property type="match status" value="1"/>
</dbReference>
<organism evidence="15">
    <name type="scientific">marine metagenome</name>
    <dbReference type="NCBI Taxonomy" id="408172"/>
    <lineage>
        <taxon>unclassified sequences</taxon>
        <taxon>metagenomes</taxon>
        <taxon>ecological metagenomes</taxon>
    </lineage>
</organism>
<name>A0A381V000_9ZZZZ</name>
<keyword evidence="12" id="KW-0472">Membrane</keyword>
<dbReference type="GO" id="GO:0032580">
    <property type="term" value="C:Golgi cisterna membrane"/>
    <property type="evidence" value="ECO:0007669"/>
    <property type="project" value="UniProtKB-SubCell"/>
</dbReference>
<dbReference type="GO" id="GO:0048040">
    <property type="term" value="F:UDP-glucuronate decarboxylase activity"/>
    <property type="evidence" value="ECO:0007669"/>
    <property type="project" value="UniProtKB-EC"/>
</dbReference>
<dbReference type="EC" id="4.1.1.35" evidence="5"/>
<comment type="pathway">
    <text evidence="3">Nucleotide-sugar biosynthesis; UDP-alpha-D-xylose biosynthesis; UDP-alpha-D-xylose from UDP-alpha-D-glucuronate: step 1/1.</text>
</comment>
<evidence type="ECO:0000256" key="13">
    <source>
        <dbReference type="ARBA" id="ARBA00023239"/>
    </source>
</evidence>
<dbReference type="GO" id="GO:0070403">
    <property type="term" value="F:NAD+ binding"/>
    <property type="evidence" value="ECO:0007669"/>
    <property type="project" value="InterPro"/>
</dbReference>
<evidence type="ECO:0000259" key="14">
    <source>
        <dbReference type="Pfam" id="PF16363"/>
    </source>
</evidence>
<gene>
    <name evidence="15" type="ORF">METZ01_LOCUS86155</name>
</gene>
<keyword evidence="8" id="KW-0735">Signal-anchor</keyword>